<gene>
    <name evidence="2" type="ORF">FDP41_005370</name>
</gene>
<dbReference type="VEuPathDB" id="AmoebaDB:FDP41_005370"/>
<organism evidence="2 3">
    <name type="scientific">Naegleria fowleri</name>
    <name type="common">Brain eating amoeba</name>
    <dbReference type="NCBI Taxonomy" id="5763"/>
    <lineage>
        <taxon>Eukaryota</taxon>
        <taxon>Discoba</taxon>
        <taxon>Heterolobosea</taxon>
        <taxon>Tetramitia</taxon>
        <taxon>Eutetramitia</taxon>
        <taxon>Vahlkampfiidae</taxon>
        <taxon>Naegleria</taxon>
    </lineage>
</organism>
<dbReference type="InterPro" id="IPR037523">
    <property type="entry name" value="VOC_core"/>
</dbReference>
<dbReference type="RefSeq" id="XP_044560089.1">
    <property type="nucleotide sequence ID" value="XM_044708887.1"/>
</dbReference>
<protein>
    <recommendedName>
        <fullName evidence="1">VOC domain-containing protein</fullName>
    </recommendedName>
</protein>
<dbReference type="PANTHER" id="PTHR33993">
    <property type="entry name" value="GLYOXALASE-RELATED"/>
    <property type="match status" value="1"/>
</dbReference>
<dbReference type="AlphaFoldDB" id="A0A6A5BKG1"/>
<dbReference type="OrthoDB" id="10267381at2759"/>
<comment type="caution">
    <text evidence="2">The sequence shown here is derived from an EMBL/GenBank/DDBJ whole genome shotgun (WGS) entry which is preliminary data.</text>
</comment>
<dbReference type="InterPro" id="IPR004360">
    <property type="entry name" value="Glyas_Fos-R_dOase_dom"/>
</dbReference>
<evidence type="ECO:0000313" key="2">
    <source>
        <dbReference type="EMBL" id="KAF0975376.1"/>
    </source>
</evidence>
<dbReference type="VEuPathDB" id="AmoebaDB:NfTy_065670"/>
<dbReference type="PROSITE" id="PS51819">
    <property type="entry name" value="VOC"/>
    <property type="match status" value="1"/>
</dbReference>
<sequence>MSVRTAVLKNIMLLIKDVPKSVKFYSEGLGMQVNHVSEHWAELQSGQMKVCLNKVEGEAACTTGYSPFLCFDVTQMDKTIYKLIEMGAVLDGPIKYPSHGKVASLRSPDGHMLGLFEHAEHLKQQQE</sequence>
<evidence type="ECO:0000259" key="1">
    <source>
        <dbReference type="PROSITE" id="PS51819"/>
    </source>
</evidence>
<dbReference type="SUPFAM" id="SSF54593">
    <property type="entry name" value="Glyoxalase/Bleomycin resistance protein/Dihydroxybiphenyl dioxygenase"/>
    <property type="match status" value="1"/>
</dbReference>
<dbReference type="Pfam" id="PF00903">
    <property type="entry name" value="Glyoxalase"/>
    <property type="match status" value="1"/>
</dbReference>
<proteinExistence type="predicted"/>
<dbReference type="Gene3D" id="3.10.180.10">
    <property type="entry name" value="2,3-Dihydroxybiphenyl 1,2-Dioxygenase, domain 1"/>
    <property type="match status" value="1"/>
</dbReference>
<dbReference type="VEuPathDB" id="AmoebaDB:NF0015180"/>
<reference evidence="2 3" key="1">
    <citation type="journal article" date="2019" name="Sci. Rep.">
        <title>Nanopore sequencing improves the draft genome of the human pathogenic amoeba Naegleria fowleri.</title>
        <authorList>
            <person name="Liechti N."/>
            <person name="Schurch N."/>
            <person name="Bruggmann R."/>
            <person name="Wittwer M."/>
        </authorList>
    </citation>
    <scope>NUCLEOTIDE SEQUENCE [LARGE SCALE GENOMIC DNA]</scope>
    <source>
        <strain evidence="2 3">ATCC 30894</strain>
    </source>
</reference>
<dbReference type="PANTHER" id="PTHR33993:SF14">
    <property type="entry name" value="GB|AAF24581.1"/>
    <property type="match status" value="1"/>
</dbReference>
<keyword evidence="3" id="KW-1185">Reference proteome</keyword>
<evidence type="ECO:0000313" key="3">
    <source>
        <dbReference type="Proteomes" id="UP000444721"/>
    </source>
</evidence>
<feature type="domain" description="VOC" evidence="1">
    <location>
        <begin position="7"/>
        <end position="118"/>
    </location>
</feature>
<dbReference type="InterPro" id="IPR052164">
    <property type="entry name" value="Anthracycline_SecMetBiosynth"/>
</dbReference>
<dbReference type="OMA" id="FKHVMLM"/>
<dbReference type="GeneID" id="68112588"/>
<dbReference type="Proteomes" id="UP000444721">
    <property type="component" value="Unassembled WGS sequence"/>
</dbReference>
<name>A0A6A5BKG1_NAEFO</name>
<accession>A0A6A5BKG1</accession>
<dbReference type="InterPro" id="IPR029068">
    <property type="entry name" value="Glyas_Bleomycin-R_OHBP_Dase"/>
</dbReference>
<dbReference type="EMBL" id="VFQX01000044">
    <property type="protein sequence ID" value="KAF0975376.1"/>
    <property type="molecule type" value="Genomic_DNA"/>
</dbReference>